<reference evidence="16 17" key="1">
    <citation type="submission" date="2019-01" db="EMBL/GenBank/DDBJ databases">
        <title>A draft genome assembly of the solar-powered sea slug Elysia chlorotica.</title>
        <authorList>
            <person name="Cai H."/>
            <person name="Li Q."/>
            <person name="Fang X."/>
            <person name="Li J."/>
            <person name="Curtis N.E."/>
            <person name="Altenburger A."/>
            <person name="Shibata T."/>
            <person name="Feng M."/>
            <person name="Maeda T."/>
            <person name="Schwartz J.A."/>
            <person name="Shigenobu S."/>
            <person name="Lundholm N."/>
            <person name="Nishiyama T."/>
            <person name="Yang H."/>
            <person name="Hasebe M."/>
            <person name="Li S."/>
            <person name="Pierce S.K."/>
            <person name="Wang J."/>
        </authorList>
    </citation>
    <scope>NUCLEOTIDE SEQUENCE [LARGE SCALE GENOMIC DNA]</scope>
    <source>
        <strain evidence="16">EC2010</strain>
        <tissue evidence="16">Whole organism of an adult</tissue>
    </source>
</reference>
<dbReference type="Pfam" id="PF10613">
    <property type="entry name" value="Lig_chan-Glu_bd"/>
    <property type="match status" value="1"/>
</dbReference>
<evidence type="ECO:0000259" key="15">
    <source>
        <dbReference type="SMART" id="SM00918"/>
    </source>
</evidence>
<dbReference type="OrthoDB" id="9997229at2759"/>
<keyword evidence="6" id="KW-0406">Ion transport</keyword>
<evidence type="ECO:0000256" key="11">
    <source>
        <dbReference type="ARBA" id="ARBA00023303"/>
    </source>
</evidence>
<organism evidence="16 17">
    <name type="scientific">Elysia chlorotica</name>
    <name type="common">Eastern emerald elysia</name>
    <name type="synonym">Sea slug</name>
    <dbReference type="NCBI Taxonomy" id="188477"/>
    <lineage>
        <taxon>Eukaryota</taxon>
        <taxon>Metazoa</taxon>
        <taxon>Spiralia</taxon>
        <taxon>Lophotrochozoa</taxon>
        <taxon>Mollusca</taxon>
        <taxon>Gastropoda</taxon>
        <taxon>Heterobranchia</taxon>
        <taxon>Euthyneura</taxon>
        <taxon>Panpulmonata</taxon>
        <taxon>Sacoglossa</taxon>
        <taxon>Placobranchoidea</taxon>
        <taxon>Plakobranchidae</taxon>
        <taxon>Elysia</taxon>
    </lineage>
</organism>
<dbReference type="GO" id="GO:0015276">
    <property type="term" value="F:ligand-gated monoatomic ion channel activity"/>
    <property type="evidence" value="ECO:0007669"/>
    <property type="project" value="InterPro"/>
</dbReference>
<evidence type="ECO:0000256" key="3">
    <source>
        <dbReference type="ARBA" id="ARBA00022475"/>
    </source>
</evidence>
<keyword evidence="3" id="KW-1003">Cell membrane</keyword>
<comment type="subcellular location">
    <subcellularLocation>
        <location evidence="1">Cell membrane</location>
        <topology evidence="1">Multi-pass membrane protein</topology>
    </subcellularLocation>
</comment>
<keyword evidence="5 13" id="KW-1133">Transmembrane helix</keyword>
<evidence type="ECO:0000256" key="5">
    <source>
        <dbReference type="ARBA" id="ARBA00022989"/>
    </source>
</evidence>
<evidence type="ECO:0000256" key="9">
    <source>
        <dbReference type="ARBA" id="ARBA00023180"/>
    </source>
</evidence>
<dbReference type="STRING" id="188477.A0A3S1HG77"/>
<evidence type="ECO:0000256" key="4">
    <source>
        <dbReference type="ARBA" id="ARBA00022692"/>
    </source>
</evidence>
<dbReference type="Gene3D" id="3.40.190.10">
    <property type="entry name" value="Periplasmic binding protein-like II"/>
    <property type="match status" value="2"/>
</dbReference>
<evidence type="ECO:0000256" key="1">
    <source>
        <dbReference type="ARBA" id="ARBA00004651"/>
    </source>
</evidence>
<dbReference type="GO" id="GO:0050906">
    <property type="term" value="P:detection of stimulus involved in sensory perception"/>
    <property type="evidence" value="ECO:0007669"/>
    <property type="project" value="UniProtKB-ARBA"/>
</dbReference>
<dbReference type="GO" id="GO:0005886">
    <property type="term" value="C:plasma membrane"/>
    <property type="evidence" value="ECO:0007669"/>
    <property type="project" value="UniProtKB-SubCell"/>
</dbReference>
<dbReference type="InterPro" id="IPR001320">
    <property type="entry name" value="Iontro_rcpt_C"/>
</dbReference>
<evidence type="ECO:0000256" key="10">
    <source>
        <dbReference type="ARBA" id="ARBA00023286"/>
    </source>
</evidence>
<evidence type="ECO:0000256" key="6">
    <source>
        <dbReference type="ARBA" id="ARBA00023065"/>
    </source>
</evidence>
<dbReference type="Proteomes" id="UP000271974">
    <property type="component" value="Unassembled WGS sequence"/>
</dbReference>
<protein>
    <recommendedName>
        <fullName evidence="18">Ionotropic glutamate receptor L-glutamate and glycine-binding domain-containing protein</fullName>
    </recommendedName>
</protein>
<name>A0A3S1HG77_ELYCH</name>
<evidence type="ECO:0000259" key="14">
    <source>
        <dbReference type="SMART" id="SM00079"/>
    </source>
</evidence>
<keyword evidence="2" id="KW-0813">Transport</keyword>
<keyword evidence="10" id="KW-1071">Ligand-gated ion channel</keyword>
<dbReference type="InterPro" id="IPR019594">
    <property type="entry name" value="Glu/Gly-bd"/>
</dbReference>
<evidence type="ECO:0000256" key="12">
    <source>
        <dbReference type="SAM" id="MobiDB-lite"/>
    </source>
</evidence>
<evidence type="ECO:0008006" key="18">
    <source>
        <dbReference type="Google" id="ProtNLM"/>
    </source>
</evidence>
<feature type="transmembrane region" description="Helical" evidence="13">
    <location>
        <begin position="220"/>
        <end position="238"/>
    </location>
</feature>
<dbReference type="InterPro" id="IPR052192">
    <property type="entry name" value="Insect_Ionotropic_Sensory_Rcpt"/>
</dbReference>
<evidence type="ECO:0000256" key="13">
    <source>
        <dbReference type="SAM" id="Phobius"/>
    </source>
</evidence>
<dbReference type="AlphaFoldDB" id="A0A3S1HG77"/>
<feature type="domain" description="Ionotropic glutamate receptor L-glutamate and glycine-binding" evidence="15">
    <location>
        <begin position="104"/>
        <end position="164"/>
    </location>
</feature>
<evidence type="ECO:0000256" key="8">
    <source>
        <dbReference type="ARBA" id="ARBA00023170"/>
    </source>
</evidence>
<dbReference type="EMBL" id="RQTK01000492">
    <property type="protein sequence ID" value="RUS78740.1"/>
    <property type="molecule type" value="Genomic_DNA"/>
</dbReference>
<sequence length="655" mass="73887">MTKWLLFCQEGVISTSDWMFSSEFNNIALLSDPKSAVSIANIFDYCDDPLVLSTLLYKKNGRELSTVGAVREDWSLTIHQDVFPNIKFGFNGRELVVSTNMWPPYVYSREVNGSVEYYGFCMDLAYELSRTMNFTIRWVEPPDGNWGAVDANGSWNGLVGQMQREEIDLIIAPIGVTGAREEVIDFTSAFFYDDTAVILKMPDPNKSKWRTYIDIFRQEVLMCIGIALMVGSVILFLLTKAERVMYGNQYKTSPRPEFTALHHMMKGFYKDDPDILHNDANVHLEKVKEGGYAYIADKGLFSFWLATNCDLILLKEKFFPSKYAIGLPNNSVYTKIFSDQICTEECVPGVKEGGYAYIADKGLFSFWLATNCDLILLKEKFFPSKYAIGLPNNSVYTKIFSDQVGKIYESGLLQVWVKQWWPKQTFCSGSLLTQARTLNLMDVQSSFYVLAIGIGLAGLVLGAETGFTLLRQGLKSSTWAQAKIGTAKGWFGKILGCIEGGGGNGSVYNSSPNKYTCDVKETTHAERRENGVSEANGCQDGRNHTEFRRQNGRRLSVSLGNNKPSDRYEIRANYAVTFKDIYSNRGYIEDSTEFQNGSSRISNPKHATSDFTNISNLSHEDSRHNGLVNGRDRHVTKRKGDNRESFEIEVYDNTF</sequence>
<feature type="transmembrane region" description="Helical" evidence="13">
    <location>
        <begin position="447"/>
        <end position="470"/>
    </location>
</feature>
<keyword evidence="4 13" id="KW-0812">Transmembrane</keyword>
<evidence type="ECO:0000313" key="16">
    <source>
        <dbReference type="EMBL" id="RUS78740.1"/>
    </source>
</evidence>
<evidence type="ECO:0000256" key="7">
    <source>
        <dbReference type="ARBA" id="ARBA00023136"/>
    </source>
</evidence>
<accession>A0A3S1HG77</accession>
<dbReference type="SMART" id="SM00079">
    <property type="entry name" value="PBPe"/>
    <property type="match status" value="1"/>
</dbReference>
<evidence type="ECO:0000256" key="2">
    <source>
        <dbReference type="ARBA" id="ARBA00022448"/>
    </source>
</evidence>
<feature type="domain" description="Ionotropic glutamate receptor C-terminal" evidence="14">
    <location>
        <begin position="94"/>
        <end position="423"/>
    </location>
</feature>
<gene>
    <name evidence="16" type="ORF">EGW08_013491</name>
</gene>
<keyword evidence="7 13" id="KW-0472">Membrane</keyword>
<keyword evidence="9" id="KW-0325">Glycoprotein</keyword>
<keyword evidence="8" id="KW-0675">Receptor</keyword>
<keyword evidence="11" id="KW-0407">Ion channel</keyword>
<keyword evidence="17" id="KW-1185">Reference proteome</keyword>
<proteinExistence type="predicted"/>
<evidence type="ECO:0000313" key="17">
    <source>
        <dbReference type="Proteomes" id="UP000271974"/>
    </source>
</evidence>
<dbReference type="PANTHER" id="PTHR42643:SF24">
    <property type="entry name" value="IONOTROPIC RECEPTOR 60A"/>
    <property type="match status" value="1"/>
</dbReference>
<dbReference type="SUPFAM" id="SSF53850">
    <property type="entry name" value="Periplasmic binding protein-like II"/>
    <property type="match status" value="2"/>
</dbReference>
<dbReference type="PANTHER" id="PTHR42643">
    <property type="entry name" value="IONOTROPIC RECEPTOR 20A-RELATED"/>
    <property type="match status" value="1"/>
</dbReference>
<dbReference type="SMART" id="SM00918">
    <property type="entry name" value="Lig_chan-Glu_bd"/>
    <property type="match status" value="1"/>
</dbReference>
<feature type="region of interest" description="Disordered" evidence="12">
    <location>
        <begin position="524"/>
        <end position="562"/>
    </location>
</feature>
<comment type="caution">
    <text evidence="16">The sequence shown here is derived from an EMBL/GenBank/DDBJ whole genome shotgun (WGS) entry which is preliminary data.</text>
</comment>